<keyword evidence="3" id="KW-1185">Reference proteome</keyword>
<dbReference type="RefSeq" id="WP_408157027.1">
    <property type="nucleotide sequence ID" value="NZ_JAQQFM010000004.1"/>
</dbReference>
<evidence type="ECO:0000313" key="2">
    <source>
        <dbReference type="EMBL" id="MFL9924400.1"/>
    </source>
</evidence>
<dbReference type="EMBL" id="JAQQFM010000004">
    <property type="protein sequence ID" value="MFL9924400.1"/>
    <property type="molecule type" value="Genomic_DNA"/>
</dbReference>
<dbReference type="PROSITE" id="PS50801">
    <property type="entry name" value="STAS"/>
    <property type="match status" value="1"/>
</dbReference>
<dbReference type="InterPro" id="IPR052746">
    <property type="entry name" value="MlaB_ABC_Transporter"/>
</dbReference>
<evidence type="ECO:0000259" key="1">
    <source>
        <dbReference type="PROSITE" id="PS50801"/>
    </source>
</evidence>
<evidence type="ECO:0000313" key="3">
    <source>
        <dbReference type="Proteomes" id="UP001629246"/>
    </source>
</evidence>
<protein>
    <submittedName>
        <fullName evidence="2">STAS domain-containing protein</fullName>
    </submittedName>
</protein>
<dbReference type="PANTHER" id="PTHR35849:SF2">
    <property type="entry name" value="BLR2341 PROTEIN"/>
    <property type="match status" value="1"/>
</dbReference>
<sequence>MPLTYATHEGELLLSLNGGFTIFQAAQSKLDLLRALGQAHAVLQLDLRGIDEIDTAGVQLLLLVRKEAALQGKRVVVLASSPAVLTVFDLLHLHGYFAAAADAADDEARAVPGFAADGVGAS</sequence>
<dbReference type="InterPro" id="IPR036513">
    <property type="entry name" value="STAS_dom_sf"/>
</dbReference>
<reference evidence="2 3" key="1">
    <citation type="journal article" date="2024" name="Chem. Sci.">
        <title>Discovery of megapolipeptins by genome mining of a Burkholderiales bacteria collection.</title>
        <authorList>
            <person name="Paulo B.S."/>
            <person name="Recchia M.J.J."/>
            <person name="Lee S."/>
            <person name="Fergusson C.H."/>
            <person name="Romanowski S.B."/>
            <person name="Hernandez A."/>
            <person name="Krull N."/>
            <person name="Liu D.Y."/>
            <person name="Cavanagh H."/>
            <person name="Bos A."/>
            <person name="Gray C.A."/>
            <person name="Murphy B.T."/>
            <person name="Linington R.G."/>
            <person name="Eustaquio A.S."/>
        </authorList>
    </citation>
    <scope>NUCLEOTIDE SEQUENCE [LARGE SCALE GENOMIC DNA]</scope>
    <source>
        <strain evidence="2 3">RL21-008-BIB-A</strain>
    </source>
</reference>
<dbReference type="Gene3D" id="3.30.750.24">
    <property type="entry name" value="STAS domain"/>
    <property type="match status" value="1"/>
</dbReference>
<dbReference type="Proteomes" id="UP001629246">
    <property type="component" value="Unassembled WGS sequence"/>
</dbReference>
<accession>A0ABW9A7N1</accession>
<dbReference type="InterPro" id="IPR002645">
    <property type="entry name" value="STAS_dom"/>
</dbReference>
<proteinExistence type="predicted"/>
<name>A0ABW9A7N1_9BURK</name>
<dbReference type="CDD" id="cd07043">
    <property type="entry name" value="STAS_anti-anti-sigma_factors"/>
    <property type="match status" value="1"/>
</dbReference>
<dbReference type="SUPFAM" id="SSF52091">
    <property type="entry name" value="SpoIIaa-like"/>
    <property type="match status" value="1"/>
</dbReference>
<dbReference type="PANTHER" id="PTHR35849">
    <property type="entry name" value="BLR2341 PROTEIN"/>
    <property type="match status" value="1"/>
</dbReference>
<comment type="caution">
    <text evidence="2">The sequence shown here is derived from an EMBL/GenBank/DDBJ whole genome shotgun (WGS) entry which is preliminary data.</text>
</comment>
<dbReference type="Pfam" id="PF13466">
    <property type="entry name" value="STAS_2"/>
    <property type="match status" value="1"/>
</dbReference>
<gene>
    <name evidence="2" type="ORF">PQR62_08995</name>
</gene>
<dbReference type="InterPro" id="IPR058548">
    <property type="entry name" value="MlaB-like_STAS"/>
</dbReference>
<organism evidence="2 3">
    <name type="scientific">Herbaspirillum lusitanum</name>
    <dbReference type="NCBI Taxonomy" id="213312"/>
    <lineage>
        <taxon>Bacteria</taxon>
        <taxon>Pseudomonadati</taxon>
        <taxon>Pseudomonadota</taxon>
        <taxon>Betaproteobacteria</taxon>
        <taxon>Burkholderiales</taxon>
        <taxon>Oxalobacteraceae</taxon>
        <taxon>Herbaspirillum</taxon>
    </lineage>
</organism>
<feature type="domain" description="STAS" evidence="1">
    <location>
        <begin position="1"/>
        <end position="114"/>
    </location>
</feature>